<evidence type="ECO:0000256" key="1">
    <source>
        <dbReference type="SAM" id="Phobius"/>
    </source>
</evidence>
<dbReference type="PROSITE" id="PS51272">
    <property type="entry name" value="SLH"/>
    <property type="match status" value="3"/>
</dbReference>
<evidence type="ECO:0000313" key="3">
    <source>
        <dbReference type="EMBL" id="MWV46254.1"/>
    </source>
</evidence>
<dbReference type="Pfam" id="PF16403">
    <property type="entry name" value="Bact_surface_Ig-like"/>
    <property type="match status" value="1"/>
</dbReference>
<dbReference type="SUPFAM" id="SSF52058">
    <property type="entry name" value="L domain-like"/>
    <property type="match status" value="1"/>
</dbReference>
<dbReference type="Pfam" id="PF12733">
    <property type="entry name" value="Cadherin-like"/>
    <property type="match status" value="1"/>
</dbReference>
<dbReference type="InterPro" id="IPR001119">
    <property type="entry name" value="SLH_dom"/>
</dbReference>
<keyword evidence="4" id="KW-1185">Reference proteome</keyword>
<keyword evidence="1" id="KW-1133">Transmembrane helix</keyword>
<organism evidence="3 4">
    <name type="scientific">Paenibacillus dendrobii</name>
    <dbReference type="NCBI Taxonomy" id="2691084"/>
    <lineage>
        <taxon>Bacteria</taxon>
        <taxon>Bacillati</taxon>
        <taxon>Bacillota</taxon>
        <taxon>Bacilli</taxon>
        <taxon>Bacillales</taxon>
        <taxon>Paenibacillaceae</taxon>
        <taxon>Paenibacillus</taxon>
    </lineage>
</organism>
<proteinExistence type="predicted"/>
<feature type="domain" description="SLH" evidence="2">
    <location>
        <begin position="760"/>
        <end position="821"/>
    </location>
</feature>
<reference evidence="3 4" key="1">
    <citation type="submission" date="2019-12" db="EMBL/GenBank/DDBJ databases">
        <title>Paenibacillus sp. nov., an endophytic bacterium isolated from the stem of Dendrobium.</title>
        <authorList>
            <person name="Zhao R."/>
        </authorList>
    </citation>
    <scope>NUCLEOTIDE SEQUENCE [LARGE SCALE GENOMIC DNA]</scope>
    <source>
        <strain evidence="3 4">HJL G12</strain>
    </source>
</reference>
<dbReference type="Pfam" id="PF00395">
    <property type="entry name" value="SLH"/>
    <property type="match status" value="3"/>
</dbReference>
<feature type="domain" description="SLH" evidence="2">
    <location>
        <begin position="822"/>
        <end position="885"/>
    </location>
</feature>
<dbReference type="Gene3D" id="2.60.40.10">
    <property type="entry name" value="Immunoglobulins"/>
    <property type="match status" value="1"/>
</dbReference>
<dbReference type="Pfam" id="PF13306">
    <property type="entry name" value="LRR_5"/>
    <property type="match status" value="1"/>
</dbReference>
<accession>A0A7X3ILR3</accession>
<dbReference type="InterPro" id="IPR053139">
    <property type="entry name" value="Surface_bspA-like"/>
</dbReference>
<dbReference type="AlphaFoldDB" id="A0A7X3ILR3"/>
<dbReference type="InterPro" id="IPR032675">
    <property type="entry name" value="LRR_dom_sf"/>
</dbReference>
<dbReference type="Proteomes" id="UP000460318">
    <property type="component" value="Unassembled WGS sequence"/>
</dbReference>
<dbReference type="EMBL" id="WUBI01000004">
    <property type="protein sequence ID" value="MWV46254.1"/>
    <property type="molecule type" value="Genomic_DNA"/>
</dbReference>
<protein>
    <submittedName>
        <fullName evidence="3">Leucine-rich repeat protein</fullName>
    </submittedName>
</protein>
<keyword evidence="1" id="KW-0812">Transmembrane</keyword>
<evidence type="ECO:0000259" key="2">
    <source>
        <dbReference type="PROSITE" id="PS51272"/>
    </source>
</evidence>
<feature type="domain" description="SLH" evidence="2">
    <location>
        <begin position="886"/>
        <end position="941"/>
    </location>
</feature>
<comment type="caution">
    <text evidence="3">The sequence shown here is derived from an EMBL/GenBank/DDBJ whole genome shotgun (WGS) entry which is preliminary data.</text>
</comment>
<dbReference type="Gene3D" id="3.80.10.10">
    <property type="entry name" value="Ribonuclease Inhibitor"/>
    <property type="match status" value="3"/>
</dbReference>
<gene>
    <name evidence="3" type="ORF">GRF59_21865</name>
</gene>
<dbReference type="PANTHER" id="PTHR45661:SF3">
    <property type="entry name" value="IG-LIKE DOMAIN-CONTAINING PROTEIN"/>
    <property type="match status" value="1"/>
</dbReference>
<dbReference type="InterPro" id="IPR032179">
    <property type="entry name" value="Cry22Aa_Ig-like"/>
</dbReference>
<sequence length="941" mass="100692">MCDYPMNEYVLNWRKIWISMIVLTVILLGAWPGAGIREAKAAEVFGDYEYVDNGNRTATITGYKKSGGAVEIPSSIGLLKVISIGNYAFSDKRVSSVIIPNSVTSIGDYAFYHNQLSSVTIPNSVTSIGEYAFTNNQLSSVTIPNSVTSIGEYAFTNNQLSSVTIPNSVTSISDYAFTDNQISSVTIPNSVTSIGDAAFAYNQIRSVNILNGVTSIGDAAFLSNQLTSLTIPNSITSIGNAAFAVNQISSIIIESTSLTTFGVDAFSSNKFPTFIGYDNARNYAKAIGYNFKDIWTVSIDPNSNSTWAQSHSGVVTASSYIDGSLAFKWAQSVDRPDSSGWKAFKSGDSIVTPLETGEWYLHVRFTDHNGFESYDHSNAFKVDQTSPDIQISVDLTDPTNQYVMVTAAVNDAQSEIEVTKWASGDYPAAYFGTGGTLFNESFEVDENGTYTVYAKDAAGNESVATIQVTNIYTDKPTILLTIAPKEPTQGNVSVTAAVYAQSGIEELKVGQGQQDISYFAAGGTPLSITDGEADIVVPDNGWISVYASDHAGNQVVKQLEVTNIDREKPVIVLKGDAVVEVRLGTSYTDPGYSAMDNYDGDVTAQVIVSDGIIDTSKPGQYTINYDVSDRAGNAAERVSRTVKVIAAEGMTVGGGGRPSLSNNTDLSKLELWANDQMIPLIKSGTTSYTTETEASQIELRAITAQASARLSLKLNGEALGSDKNLSLKAGGNLLELIVQAEDGTTKTYTITIHRNVVKRDEAIELSDISGHWAEKQIRQAIMSNIVSGYPDGTFHPNASVTRAEFVVMLMKAIGQSENKGGGHTFSDAFTVGDWAKSAIAQAAAVNIVSGYPDGSFRPNERITRAEMAVMVAKAFGVEPSLTNSGFADDASIPTWARGTAEALRQVGVLQGRSGGKFAPSAEASRAEALTIILRLLDMKLT</sequence>
<name>A0A7X3ILR3_9BACL</name>
<dbReference type="InterPro" id="IPR013783">
    <property type="entry name" value="Ig-like_fold"/>
</dbReference>
<dbReference type="PANTHER" id="PTHR45661">
    <property type="entry name" value="SURFACE ANTIGEN"/>
    <property type="match status" value="1"/>
</dbReference>
<dbReference type="InterPro" id="IPR026906">
    <property type="entry name" value="LRR_5"/>
</dbReference>
<dbReference type="InterPro" id="IPR025883">
    <property type="entry name" value="Cadherin-like_domain"/>
</dbReference>
<evidence type="ECO:0000313" key="4">
    <source>
        <dbReference type="Proteomes" id="UP000460318"/>
    </source>
</evidence>
<feature type="transmembrane region" description="Helical" evidence="1">
    <location>
        <begin position="16"/>
        <end position="34"/>
    </location>
</feature>
<keyword evidence="1" id="KW-0472">Membrane</keyword>